<sequence>MNLLKVFVLRFTNVVFSFVLLFTSTQLFAGTITQSGFSYITSTPEIHYQVTVNKKTILSATMIVVDIGGVAQAGHEVATAELISQENVPSTFTFSKPSNGWPEGYYEIVVKDNERTVESVMFNVIPESGSAAASHDSITPSTPSNPENLFVSDNNGILAQGAGGSLTADAANAYIDALEFIHGQMGEPRSFLPQERQTIMSNLASAYPSFPVGTQQDLAAARSILFEYQNSWNYIGVEEQKEFAYQVLAIAYGEQAAAQALGYNSGSGSGSSGGGSSYYSDGASYVSDGNCAIFSSEYGSVSSCD</sequence>
<protein>
    <submittedName>
        <fullName evidence="1">Uncharacterized protein</fullName>
    </submittedName>
</protein>
<accession>A0ABP7ME56</accession>
<dbReference type="RefSeq" id="WP_344796494.1">
    <property type="nucleotide sequence ID" value="NZ_BAABBN010000004.1"/>
</dbReference>
<name>A0ABP7ME56_9GAMM</name>
<reference evidence="2" key="1">
    <citation type="journal article" date="2019" name="Int. J. Syst. Evol. Microbiol.">
        <title>The Global Catalogue of Microorganisms (GCM) 10K type strain sequencing project: providing services to taxonomists for standard genome sequencing and annotation.</title>
        <authorList>
            <consortium name="The Broad Institute Genomics Platform"/>
            <consortium name="The Broad Institute Genome Sequencing Center for Infectious Disease"/>
            <person name="Wu L."/>
            <person name="Ma J."/>
        </authorList>
    </citation>
    <scope>NUCLEOTIDE SEQUENCE [LARGE SCALE GENOMIC DNA]</scope>
    <source>
        <strain evidence="2">JCM 17551</strain>
    </source>
</reference>
<gene>
    <name evidence="1" type="ORF">GCM10022277_12050</name>
</gene>
<organism evidence="1 2">
    <name type="scientific">Litoribacillus peritrichatus</name>
    <dbReference type="NCBI Taxonomy" id="718191"/>
    <lineage>
        <taxon>Bacteria</taxon>
        <taxon>Pseudomonadati</taxon>
        <taxon>Pseudomonadota</taxon>
        <taxon>Gammaproteobacteria</taxon>
        <taxon>Oceanospirillales</taxon>
        <taxon>Oceanospirillaceae</taxon>
        <taxon>Litoribacillus</taxon>
    </lineage>
</organism>
<evidence type="ECO:0000313" key="1">
    <source>
        <dbReference type="EMBL" id="GAA3918409.1"/>
    </source>
</evidence>
<keyword evidence="2" id="KW-1185">Reference proteome</keyword>
<comment type="caution">
    <text evidence="1">The sequence shown here is derived from an EMBL/GenBank/DDBJ whole genome shotgun (WGS) entry which is preliminary data.</text>
</comment>
<proteinExistence type="predicted"/>
<dbReference type="Proteomes" id="UP001501565">
    <property type="component" value="Unassembled WGS sequence"/>
</dbReference>
<evidence type="ECO:0000313" key="2">
    <source>
        <dbReference type="Proteomes" id="UP001501565"/>
    </source>
</evidence>
<dbReference type="EMBL" id="BAABBN010000004">
    <property type="protein sequence ID" value="GAA3918409.1"/>
    <property type="molecule type" value="Genomic_DNA"/>
</dbReference>